<dbReference type="Pfam" id="PF08240">
    <property type="entry name" value="ADH_N"/>
    <property type="match status" value="1"/>
</dbReference>
<name>A0ABV5FYG7_9MICC</name>
<dbReference type="SUPFAM" id="SSF51735">
    <property type="entry name" value="NAD(P)-binding Rossmann-fold domains"/>
    <property type="match status" value="1"/>
</dbReference>
<dbReference type="Gene3D" id="3.40.50.720">
    <property type="entry name" value="NAD(P)-binding Rossmann-like Domain"/>
    <property type="match status" value="1"/>
</dbReference>
<proteinExistence type="predicted"/>
<dbReference type="SMART" id="SM00829">
    <property type="entry name" value="PKS_ER"/>
    <property type="match status" value="1"/>
</dbReference>
<dbReference type="InterPro" id="IPR011032">
    <property type="entry name" value="GroES-like_sf"/>
</dbReference>
<dbReference type="PANTHER" id="PTHR43161">
    <property type="entry name" value="SORBITOL DEHYDROGENASE"/>
    <property type="match status" value="1"/>
</dbReference>
<dbReference type="InterPro" id="IPR020843">
    <property type="entry name" value="ER"/>
</dbReference>
<dbReference type="Gene3D" id="3.90.180.10">
    <property type="entry name" value="Medium-chain alcohol dehydrogenases, catalytic domain"/>
    <property type="match status" value="1"/>
</dbReference>
<dbReference type="InterPro" id="IPR013154">
    <property type="entry name" value="ADH-like_N"/>
</dbReference>
<keyword evidence="2" id="KW-1185">Reference proteome</keyword>
<dbReference type="InterPro" id="IPR036291">
    <property type="entry name" value="NAD(P)-bd_dom_sf"/>
</dbReference>
<dbReference type="InterPro" id="IPR013149">
    <property type="entry name" value="ADH-like_C"/>
</dbReference>
<dbReference type="EMBL" id="JBHMFI010000001">
    <property type="protein sequence ID" value="MFB9071736.1"/>
    <property type="molecule type" value="Genomic_DNA"/>
</dbReference>
<evidence type="ECO:0000313" key="2">
    <source>
        <dbReference type="Proteomes" id="UP001589575"/>
    </source>
</evidence>
<dbReference type="Proteomes" id="UP001589575">
    <property type="component" value="Unassembled WGS sequence"/>
</dbReference>
<gene>
    <name evidence="1" type="ORF">ACFFX0_11185</name>
</gene>
<sequence>MTSTTPAPATSTDPAASAAASAAGTARMATAAVTTSRRTIEYRSIAAPVPAPGMAVIRMASVTLCGTDAHIWDDDYATELPIIQGHEAAGTIVALDPSDTGSGTGGWAVGDRVAISPMFYCGLCHACSIGRVNACRHMSVYGCYEDGSLVTEQAVPLEKLYRVPDGLELSLAPMSEPTSIAMQAVNRGRAQAGEKVLVSGAGPIGLLATVYLKDLGCDVTVSDMNPSRLALATALGADRTFTVTPGDFPTAAQRTELDQLTRGDGPSLVIDATGAPASVATGVDLVATAGRVVCVGISDAELRLTLRTLPVKEIDLLGSRNSQNLIGQALDLLDRHQDSIGRLLTHRFAFADLDAAFETLVDPTAGVGKIAIDFPERSEFPEIPEGASRP</sequence>
<dbReference type="SUPFAM" id="SSF50129">
    <property type="entry name" value="GroES-like"/>
    <property type="match status" value="1"/>
</dbReference>
<comment type="caution">
    <text evidence="1">The sequence shown here is derived from an EMBL/GenBank/DDBJ whole genome shotgun (WGS) entry which is preliminary data.</text>
</comment>
<dbReference type="Pfam" id="PF00107">
    <property type="entry name" value="ADH_zinc_N"/>
    <property type="match status" value="1"/>
</dbReference>
<protein>
    <submittedName>
        <fullName evidence="1">Zinc-binding dehydrogenase</fullName>
    </submittedName>
</protein>
<evidence type="ECO:0000313" key="1">
    <source>
        <dbReference type="EMBL" id="MFB9071736.1"/>
    </source>
</evidence>
<accession>A0ABV5FYG7</accession>
<reference evidence="1 2" key="1">
    <citation type="submission" date="2024-09" db="EMBL/GenBank/DDBJ databases">
        <authorList>
            <person name="Sun Q."/>
            <person name="Mori K."/>
        </authorList>
    </citation>
    <scope>NUCLEOTIDE SEQUENCE [LARGE SCALE GENOMIC DNA]</scope>
    <source>
        <strain evidence="1 2">CCM 7609</strain>
    </source>
</reference>
<organism evidence="1 2">
    <name type="scientific">Citricoccus parietis</name>
    <dbReference type="NCBI Taxonomy" id="592307"/>
    <lineage>
        <taxon>Bacteria</taxon>
        <taxon>Bacillati</taxon>
        <taxon>Actinomycetota</taxon>
        <taxon>Actinomycetes</taxon>
        <taxon>Micrococcales</taxon>
        <taxon>Micrococcaceae</taxon>
        <taxon>Citricoccus</taxon>
    </lineage>
</organism>